<accession>A0A6F8ZF11</accession>
<dbReference type="AlphaFoldDB" id="A0A6F8ZF11"/>
<evidence type="ECO:0000259" key="9">
    <source>
        <dbReference type="PROSITE" id="PS50893"/>
    </source>
</evidence>
<evidence type="ECO:0000313" key="11">
    <source>
        <dbReference type="Proteomes" id="UP000503399"/>
    </source>
</evidence>
<gene>
    <name evidence="10" type="primary">nodI</name>
    <name evidence="10" type="ORF">R50_0778</name>
</gene>
<dbReference type="PROSITE" id="PS00211">
    <property type="entry name" value="ABC_TRANSPORTER_1"/>
    <property type="match status" value="1"/>
</dbReference>
<evidence type="ECO:0000256" key="5">
    <source>
        <dbReference type="ARBA" id="ARBA00022741"/>
    </source>
</evidence>
<dbReference type="GO" id="GO:0005524">
    <property type="term" value="F:ATP binding"/>
    <property type="evidence" value="ECO:0007669"/>
    <property type="project" value="UniProtKB-KW"/>
</dbReference>
<dbReference type="GO" id="GO:0016887">
    <property type="term" value="F:ATP hydrolysis activity"/>
    <property type="evidence" value="ECO:0007669"/>
    <property type="project" value="InterPro"/>
</dbReference>
<dbReference type="InterPro" id="IPR027417">
    <property type="entry name" value="P-loop_NTPase"/>
</dbReference>
<comment type="similarity">
    <text evidence="2">Belongs to the ABC transporter superfamily.</text>
</comment>
<dbReference type="Proteomes" id="UP000503399">
    <property type="component" value="Chromosome"/>
</dbReference>
<dbReference type="Pfam" id="PF00005">
    <property type="entry name" value="ABC_tran"/>
    <property type="match status" value="1"/>
</dbReference>
<name>A0A6F8ZF11_9FIRM</name>
<evidence type="ECO:0000256" key="3">
    <source>
        <dbReference type="ARBA" id="ARBA00022448"/>
    </source>
</evidence>
<organism evidence="10 11">
    <name type="scientific">Candidatus Hydrogenisulfobacillus filiaventi</name>
    <dbReference type="NCBI Taxonomy" id="2707344"/>
    <lineage>
        <taxon>Bacteria</taxon>
        <taxon>Bacillati</taxon>
        <taxon>Bacillota</taxon>
        <taxon>Clostridia</taxon>
        <taxon>Eubacteriales</taxon>
        <taxon>Clostridiales Family XVII. Incertae Sedis</taxon>
        <taxon>Candidatus Hydrogenisulfobacillus</taxon>
    </lineage>
</organism>
<keyword evidence="7" id="KW-1278">Translocase</keyword>
<dbReference type="KEGG" id="hfv:R50_0778"/>
<dbReference type="FunFam" id="3.40.50.300:FF:000589">
    <property type="entry name" value="ABC transporter, ATP-binding subunit"/>
    <property type="match status" value="1"/>
</dbReference>
<dbReference type="InterPro" id="IPR050763">
    <property type="entry name" value="ABC_transporter_ATP-binding"/>
</dbReference>
<dbReference type="SUPFAM" id="SSF52540">
    <property type="entry name" value="P-loop containing nucleoside triphosphate hydrolases"/>
    <property type="match status" value="1"/>
</dbReference>
<keyword evidence="8" id="KW-0472">Membrane</keyword>
<keyword evidence="5" id="KW-0547">Nucleotide-binding</keyword>
<reference evidence="10 11" key="1">
    <citation type="submission" date="2020-02" db="EMBL/GenBank/DDBJ databases">
        <authorList>
            <person name="Hogendoorn C."/>
        </authorList>
    </citation>
    <scope>NUCLEOTIDE SEQUENCE [LARGE SCALE GENOMIC DNA]</scope>
    <source>
        <strain evidence="10">R501</strain>
    </source>
</reference>
<evidence type="ECO:0000256" key="8">
    <source>
        <dbReference type="ARBA" id="ARBA00023136"/>
    </source>
</evidence>
<dbReference type="PANTHER" id="PTHR42711:SF5">
    <property type="entry name" value="ABC TRANSPORTER ATP-BINDING PROTEIN NATA"/>
    <property type="match status" value="1"/>
</dbReference>
<dbReference type="PANTHER" id="PTHR42711">
    <property type="entry name" value="ABC TRANSPORTER ATP-BINDING PROTEIN"/>
    <property type="match status" value="1"/>
</dbReference>
<protein>
    <submittedName>
        <fullName evidence="10">Nod factor export ATP-binding protein I</fullName>
        <ecNumber evidence="10">3.6.3.-</ecNumber>
    </submittedName>
</protein>
<dbReference type="InterPro" id="IPR003593">
    <property type="entry name" value="AAA+_ATPase"/>
</dbReference>
<dbReference type="GO" id="GO:0005886">
    <property type="term" value="C:plasma membrane"/>
    <property type="evidence" value="ECO:0007669"/>
    <property type="project" value="UniProtKB-SubCell"/>
</dbReference>
<keyword evidence="6 10" id="KW-0067">ATP-binding</keyword>
<sequence length="305" mass="33139">MVRGDALLEVEDIRKRYGPVTAVDGISFTVPAGIVFGLLGPNGAGKTTTLELCEGLRRADAGHIRLEGLEVWSHRQRVKSRIGLQLQSTSFFDYLTVQETLEMFGRCYPRALPAHDLIARFGLEDKARTQVRLLSGGQRQRLAVALALVNDPGLVFLDEPTAGLDPQSRRALWEAVAALRTEGKTVVLTTHYMEEAEALCDRLVIVDHGRVIAEGSPQELIARHLPQAVIEFAVPAALPPPDLPGISRQEVDTGRLRLYTTAPAAALTALVQWAAGAGVPLTGLSTRTPTLEDLFLTLTGRSLRD</sequence>
<dbReference type="InterPro" id="IPR017871">
    <property type="entry name" value="ABC_transporter-like_CS"/>
</dbReference>
<evidence type="ECO:0000256" key="1">
    <source>
        <dbReference type="ARBA" id="ARBA00004236"/>
    </source>
</evidence>
<evidence type="ECO:0000256" key="4">
    <source>
        <dbReference type="ARBA" id="ARBA00022475"/>
    </source>
</evidence>
<keyword evidence="10" id="KW-0378">Hydrolase</keyword>
<dbReference type="CDD" id="cd03230">
    <property type="entry name" value="ABC_DR_subfamily_A"/>
    <property type="match status" value="1"/>
</dbReference>
<comment type="subcellular location">
    <subcellularLocation>
        <location evidence="1">Cell membrane</location>
    </subcellularLocation>
</comment>
<evidence type="ECO:0000256" key="2">
    <source>
        <dbReference type="ARBA" id="ARBA00005417"/>
    </source>
</evidence>
<keyword evidence="11" id="KW-1185">Reference proteome</keyword>
<dbReference type="InterPro" id="IPR003439">
    <property type="entry name" value="ABC_transporter-like_ATP-bd"/>
</dbReference>
<dbReference type="EC" id="3.6.3.-" evidence="10"/>
<dbReference type="Gene3D" id="3.40.50.300">
    <property type="entry name" value="P-loop containing nucleotide triphosphate hydrolases"/>
    <property type="match status" value="1"/>
</dbReference>
<keyword evidence="4" id="KW-1003">Cell membrane</keyword>
<evidence type="ECO:0000313" key="10">
    <source>
        <dbReference type="EMBL" id="CAB1128284.1"/>
    </source>
</evidence>
<dbReference type="SMART" id="SM00382">
    <property type="entry name" value="AAA"/>
    <property type="match status" value="1"/>
</dbReference>
<dbReference type="EMBL" id="LR778114">
    <property type="protein sequence ID" value="CAB1128284.1"/>
    <property type="molecule type" value="Genomic_DNA"/>
</dbReference>
<feature type="domain" description="ABC transporter" evidence="9">
    <location>
        <begin position="8"/>
        <end position="233"/>
    </location>
</feature>
<keyword evidence="3" id="KW-0813">Transport</keyword>
<dbReference type="PROSITE" id="PS50893">
    <property type="entry name" value="ABC_TRANSPORTER_2"/>
    <property type="match status" value="1"/>
</dbReference>
<evidence type="ECO:0000256" key="7">
    <source>
        <dbReference type="ARBA" id="ARBA00022967"/>
    </source>
</evidence>
<proteinExistence type="inferred from homology"/>
<evidence type="ECO:0000256" key="6">
    <source>
        <dbReference type="ARBA" id="ARBA00022840"/>
    </source>
</evidence>